<evidence type="ECO:0000256" key="1">
    <source>
        <dbReference type="PROSITE-ProRule" id="PRU00024"/>
    </source>
</evidence>
<keyword evidence="1" id="KW-0862">Zinc</keyword>
<evidence type="ECO:0000313" key="4">
    <source>
        <dbReference type="EMBL" id="KAH3814867.1"/>
    </source>
</evidence>
<feature type="domain" description="B box-type" evidence="3">
    <location>
        <begin position="25"/>
        <end position="71"/>
    </location>
</feature>
<accession>A0A9D4JPA2</accession>
<gene>
    <name evidence="4" type="ORF">DPMN_143381</name>
</gene>
<evidence type="ECO:0000259" key="3">
    <source>
        <dbReference type="PROSITE" id="PS50119"/>
    </source>
</evidence>
<dbReference type="EMBL" id="JAIWYP010000006">
    <property type="protein sequence ID" value="KAH3814867.1"/>
    <property type="molecule type" value="Genomic_DNA"/>
</dbReference>
<dbReference type="InterPro" id="IPR011042">
    <property type="entry name" value="6-blade_b-propeller_TolB-like"/>
</dbReference>
<reference evidence="4" key="2">
    <citation type="submission" date="2020-11" db="EMBL/GenBank/DDBJ databases">
        <authorList>
            <person name="McCartney M.A."/>
            <person name="Auch B."/>
            <person name="Kono T."/>
            <person name="Mallez S."/>
            <person name="Becker A."/>
            <person name="Gohl D.M."/>
            <person name="Silverstein K.A.T."/>
            <person name="Koren S."/>
            <person name="Bechman K.B."/>
            <person name="Herman A."/>
            <person name="Abrahante J.E."/>
            <person name="Garbe J."/>
        </authorList>
    </citation>
    <scope>NUCLEOTIDE SEQUENCE</scope>
    <source>
        <strain evidence="4">Duluth1</strain>
        <tissue evidence="4">Whole animal</tissue>
    </source>
</reference>
<sequence length="604" mass="67491">MAEGGNIDAGVDVSSDMTGDCIVIRSCEPCMRKKSANTASVICKVCNEHLCGPCSHLHEIYKPGEHEMVVIESVISTPVEVNMKGMNICQEHGKKIKFFCEDHSKLCCNTCAFKHRKCDNVDELASISSKEGQELQHLNKTLLKLENEIVSIMAECKLSEDKLSETTASIAKHIDEMRDRIIELFDKAKTKMIEEADTFKADEMKRLGEINKYSSIVKENINELLPVSSALVEHGTPQQKYIMAKIIKEKIQDITSNITEQRSKFFTSTVSLDFSKQLLSLLKEEGIIKLQVERHHTDVVQTYSTEIQELSEVKEETTNLNKDCSTDSAQSAPNKPVTMELLVSVDIKQTGDDKNEPILSGLDFLPDGRLVAVDGWNCKCLILDDRLQILGTPFKFNTRPYDVVCLSQSELAVTTNIKKVCLLSVSPDNVINLTRQISTSTKVFSICCMTPTHMVVSTLDDPRPVRMITQGGVESDFDRVLFNKTYEHEESKCTYVPSKNTLVLTDKYAHTVYMFDTVKGTSRAVTNDNIQKPRGACVGPGDTVLVCSEAKNSIVHLTVDGDILCTYHVDMQLPYTLCMKNDGSRLVVSGCKQGMRKLMMYKLS</sequence>
<dbReference type="AlphaFoldDB" id="A0A9D4JPA2"/>
<dbReference type="OrthoDB" id="5800423at2759"/>
<keyword evidence="2" id="KW-0175">Coiled coil</keyword>
<protein>
    <recommendedName>
        <fullName evidence="3">B box-type domain-containing protein</fullName>
    </recommendedName>
</protein>
<dbReference type="PANTHER" id="PTHR25462">
    <property type="entry name" value="BONUS, ISOFORM C-RELATED"/>
    <property type="match status" value="1"/>
</dbReference>
<dbReference type="InterPro" id="IPR047153">
    <property type="entry name" value="TRIM45/56/19-like"/>
</dbReference>
<name>A0A9D4JPA2_DREPO</name>
<dbReference type="Gene3D" id="2.120.10.30">
    <property type="entry name" value="TolB, C-terminal domain"/>
    <property type="match status" value="1"/>
</dbReference>
<keyword evidence="1" id="KW-0863">Zinc-finger</keyword>
<evidence type="ECO:0000313" key="5">
    <source>
        <dbReference type="Proteomes" id="UP000828390"/>
    </source>
</evidence>
<dbReference type="CDD" id="cd19776">
    <property type="entry name" value="Bbox2_TRIM25_C-IV"/>
    <property type="match status" value="1"/>
</dbReference>
<keyword evidence="1" id="KW-0479">Metal-binding</keyword>
<dbReference type="Gene3D" id="3.30.160.60">
    <property type="entry name" value="Classic Zinc Finger"/>
    <property type="match status" value="1"/>
</dbReference>
<organism evidence="4 5">
    <name type="scientific">Dreissena polymorpha</name>
    <name type="common">Zebra mussel</name>
    <name type="synonym">Mytilus polymorpha</name>
    <dbReference type="NCBI Taxonomy" id="45954"/>
    <lineage>
        <taxon>Eukaryota</taxon>
        <taxon>Metazoa</taxon>
        <taxon>Spiralia</taxon>
        <taxon>Lophotrochozoa</taxon>
        <taxon>Mollusca</taxon>
        <taxon>Bivalvia</taxon>
        <taxon>Autobranchia</taxon>
        <taxon>Heteroconchia</taxon>
        <taxon>Euheterodonta</taxon>
        <taxon>Imparidentia</taxon>
        <taxon>Neoheterodontei</taxon>
        <taxon>Myida</taxon>
        <taxon>Dreissenoidea</taxon>
        <taxon>Dreissenidae</taxon>
        <taxon>Dreissena</taxon>
    </lineage>
</organism>
<dbReference type="SUPFAM" id="SSF57845">
    <property type="entry name" value="B-box zinc-binding domain"/>
    <property type="match status" value="1"/>
</dbReference>
<keyword evidence="5" id="KW-1185">Reference proteome</keyword>
<comment type="caution">
    <text evidence="4">The sequence shown here is derived from an EMBL/GenBank/DDBJ whole genome shotgun (WGS) entry which is preliminary data.</text>
</comment>
<feature type="domain" description="B box-type" evidence="3">
    <location>
        <begin position="84"/>
        <end position="116"/>
    </location>
</feature>
<dbReference type="GO" id="GO:0008270">
    <property type="term" value="F:zinc ion binding"/>
    <property type="evidence" value="ECO:0007669"/>
    <property type="project" value="UniProtKB-KW"/>
</dbReference>
<proteinExistence type="predicted"/>
<reference evidence="4" key="1">
    <citation type="journal article" date="2019" name="bioRxiv">
        <title>The Genome of the Zebra Mussel, Dreissena polymorpha: A Resource for Invasive Species Research.</title>
        <authorList>
            <person name="McCartney M.A."/>
            <person name="Auch B."/>
            <person name="Kono T."/>
            <person name="Mallez S."/>
            <person name="Zhang Y."/>
            <person name="Obille A."/>
            <person name="Becker A."/>
            <person name="Abrahante J.E."/>
            <person name="Garbe J."/>
            <person name="Badalamenti J.P."/>
            <person name="Herman A."/>
            <person name="Mangelson H."/>
            <person name="Liachko I."/>
            <person name="Sullivan S."/>
            <person name="Sone E.D."/>
            <person name="Koren S."/>
            <person name="Silverstein K.A.T."/>
            <person name="Beckman K.B."/>
            <person name="Gohl D.M."/>
        </authorList>
    </citation>
    <scope>NUCLEOTIDE SEQUENCE</scope>
    <source>
        <strain evidence="4">Duluth1</strain>
        <tissue evidence="4">Whole animal</tissue>
    </source>
</reference>
<dbReference type="Proteomes" id="UP000828390">
    <property type="component" value="Unassembled WGS sequence"/>
</dbReference>
<dbReference type="SUPFAM" id="SSF63829">
    <property type="entry name" value="Calcium-dependent phosphotriesterase"/>
    <property type="match status" value="1"/>
</dbReference>
<dbReference type="InterPro" id="IPR000315">
    <property type="entry name" value="Znf_B-box"/>
</dbReference>
<feature type="coiled-coil region" evidence="2">
    <location>
        <begin position="128"/>
        <end position="162"/>
    </location>
</feature>
<dbReference type="PROSITE" id="PS50119">
    <property type="entry name" value="ZF_BBOX"/>
    <property type="match status" value="2"/>
</dbReference>
<dbReference type="PANTHER" id="PTHR25462:SF296">
    <property type="entry name" value="MEIOTIC P26, ISOFORM F"/>
    <property type="match status" value="1"/>
</dbReference>
<dbReference type="Pfam" id="PF00643">
    <property type="entry name" value="zf-B_box"/>
    <property type="match status" value="1"/>
</dbReference>
<evidence type="ECO:0000256" key="2">
    <source>
        <dbReference type="SAM" id="Coils"/>
    </source>
</evidence>